<keyword evidence="6" id="KW-0732">Signal</keyword>
<gene>
    <name evidence="14" type="ORF">SAMN05216201_12236</name>
</gene>
<feature type="compositionally biased region" description="Basic and acidic residues" evidence="13">
    <location>
        <begin position="127"/>
        <end position="175"/>
    </location>
</feature>
<dbReference type="GO" id="GO:0006829">
    <property type="term" value="P:zinc ion transport"/>
    <property type="evidence" value="ECO:0007669"/>
    <property type="project" value="UniProtKB-KW"/>
</dbReference>
<reference evidence="15" key="1">
    <citation type="submission" date="2016-10" db="EMBL/GenBank/DDBJ databases">
        <authorList>
            <person name="Varghese N."/>
            <person name="Submissions S."/>
        </authorList>
    </citation>
    <scope>NUCLEOTIDE SEQUENCE [LARGE SCALE GENOMIC DNA]</scope>
    <source>
        <strain evidence="15">LMG 25967</strain>
    </source>
</reference>
<accession>A0A1H7CAV0</accession>
<keyword evidence="9" id="KW-0864">Zinc transport</keyword>
<dbReference type="AlphaFoldDB" id="A0A1H7CAV0"/>
<evidence type="ECO:0000256" key="9">
    <source>
        <dbReference type="ARBA" id="ARBA00022906"/>
    </source>
</evidence>
<dbReference type="GO" id="GO:0046872">
    <property type="term" value="F:metal ion binding"/>
    <property type="evidence" value="ECO:0007669"/>
    <property type="project" value="UniProtKB-KW"/>
</dbReference>
<dbReference type="PANTHER" id="PTHR42953:SF3">
    <property type="entry name" value="HIGH-AFFINITY ZINC UPTAKE SYSTEM PROTEIN ZNUA"/>
    <property type="match status" value="1"/>
</dbReference>
<organism evidence="14 15">
    <name type="scientific">Pseudomonas linyingensis</name>
    <dbReference type="NCBI Taxonomy" id="915471"/>
    <lineage>
        <taxon>Bacteria</taxon>
        <taxon>Pseudomonadati</taxon>
        <taxon>Pseudomonadota</taxon>
        <taxon>Gammaproteobacteria</taxon>
        <taxon>Pseudomonadales</taxon>
        <taxon>Pseudomonadaceae</taxon>
        <taxon>Pseudomonas</taxon>
    </lineage>
</organism>
<evidence type="ECO:0000256" key="6">
    <source>
        <dbReference type="ARBA" id="ARBA00022729"/>
    </source>
</evidence>
<dbReference type="Pfam" id="PF01297">
    <property type="entry name" value="ZnuA"/>
    <property type="match status" value="1"/>
</dbReference>
<protein>
    <recommendedName>
        <fullName evidence="3">High-affinity zinc uptake system protein ZnuA</fullName>
    </recommendedName>
</protein>
<evidence type="ECO:0000256" key="3">
    <source>
        <dbReference type="ARBA" id="ARBA00015915"/>
    </source>
</evidence>
<comment type="function">
    <text evidence="12">Part of the ATP-binding cassette (ABC) transport system ZnuABC involved in zinc import. Binds zinc with high affinity and specificity and delivers it to the membrane permease for translocation into the cytoplasm.</text>
</comment>
<dbReference type="Gene3D" id="3.40.50.1980">
    <property type="entry name" value="Nitrogenase molybdenum iron protein domain"/>
    <property type="match status" value="3"/>
</dbReference>
<dbReference type="GO" id="GO:0042597">
    <property type="term" value="C:periplasmic space"/>
    <property type="evidence" value="ECO:0007669"/>
    <property type="project" value="UniProtKB-SubCell"/>
</dbReference>
<evidence type="ECO:0000256" key="8">
    <source>
        <dbReference type="ARBA" id="ARBA00022833"/>
    </source>
</evidence>
<dbReference type="InterPro" id="IPR035520">
    <property type="entry name" value="ZnuA"/>
</dbReference>
<keyword evidence="8" id="KW-0862">Zinc</keyword>
<comment type="similarity">
    <text evidence="2">Belongs to the bacterial solute-binding protein 9 family.</text>
</comment>
<evidence type="ECO:0000313" key="14">
    <source>
        <dbReference type="EMBL" id="SEJ85707.1"/>
    </source>
</evidence>
<proteinExistence type="inferred from homology"/>
<keyword evidence="4" id="KW-0813">Transport</keyword>
<keyword evidence="10" id="KW-0406">Ion transport</keyword>
<feature type="region of interest" description="Disordered" evidence="13">
    <location>
        <begin position="126"/>
        <end position="175"/>
    </location>
</feature>
<evidence type="ECO:0000256" key="5">
    <source>
        <dbReference type="ARBA" id="ARBA00022723"/>
    </source>
</evidence>
<dbReference type="Proteomes" id="UP000242930">
    <property type="component" value="Unassembled WGS sequence"/>
</dbReference>
<keyword evidence="7" id="KW-0574">Periplasm</keyword>
<dbReference type="NCBIfam" id="NF007091">
    <property type="entry name" value="PRK09545.1"/>
    <property type="match status" value="1"/>
</dbReference>
<evidence type="ECO:0000256" key="7">
    <source>
        <dbReference type="ARBA" id="ARBA00022764"/>
    </source>
</evidence>
<dbReference type="EMBL" id="FNZE01000022">
    <property type="protein sequence ID" value="SEJ85707.1"/>
    <property type="molecule type" value="Genomic_DNA"/>
</dbReference>
<sequence>MSDAIVPRLSSLLPATALAAALSWLLATPALAEVRVLTSIKPLQLIAAAVQDGAGTPEVLLPPGASPHHYALRPSDIRRVREAELLYWIGPDLEVFLPRVLEGRERPSLAVQELAGLHLRHFGAAHRHAEEEHVDEHDEHEHEHDDHAAHDHEEHDEHAAHGHADTAAAEEHDHAHRPGMLDAHLWLLPANARVIAARMAADLAKADPANAARYQANLAAFEQRLAATDARLKARLAPLKDKPFFVFHEAFDYFEEAYGLQHAGVFAVSAEVQPGARHVAAMREQLQAAGPSCVFSEPPLRPRLAQTLSEGLPVRLAELDALGFELEAEAGGYERLLKNLGDRLAGCLEQL</sequence>
<dbReference type="FunFam" id="3.40.50.1980:FF:000006">
    <property type="entry name" value="Zinc ABC transporter substrate-binding protein ZnuA"/>
    <property type="match status" value="1"/>
</dbReference>
<dbReference type="STRING" id="915471.SAMN05216201_12236"/>
<dbReference type="SUPFAM" id="SSF53807">
    <property type="entry name" value="Helical backbone' metal receptor"/>
    <property type="match status" value="1"/>
</dbReference>
<keyword evidence="15" id="KW-1185">Reference proteome</keyword>
<evidence type="ECO:0000256" key="10">
    <source>
        <dbReference type="ARBA" id="ARBA00023065"/>
    </source>
</evidence>
<dbReference type="RefSeq" id="WP_090313357.1">
    <property type="nucleotide sequence ID" value="NZ_FNZE01000022.1"/>
</dbReference>
<dbReference type="InterPro" id="IPR050492">
    <property type="entry name" value="Bact_metal-bind_prot9"/>
</dbReference>
<dbReference type="PANTHER" id="PTHR42953">
    <property type="entry name" value="HIGH-AFFINITY ZINC UPTAKE SYSTEM PROTEIN ZNUA-RELATED"/>
    <property type="match status" value="1"/>
</dbReference>
<dbReference type="CDD" id="cd01019">
    <property type="entry name" value="ZnuA"/>
    <property type="match status" value="1"/>
</dbReference>
<dbReference type="OrthoDB" id="7346865at2"/>
<evidence type="ECO:0000256" key="13">
    <source>
        <dbReference type="SAM" id="MobiDB-lite"/>
    </source>
</evidence>
<keyword evidence="5" id="KW-0479">Metal-binding</keyword>
<evidence type="ECO:0000256" key="2">
    <source>
        <dbReference type="ARBA" id="ARBA00011028"/>
    </source>
</evidence>
<dbReference type="InterPro" id="IPR006127">
    <property type="entry name" value="ZnuA-like"/>
</dbReference>
<comment type="subcellular location">
    <subcellularLocation>
        <location evidence="1">Periplasm</location>
    </subcellularLocation>
</comment>
<evidence type="ECO:0000256" key="1">
    <source>
        <dbReference type="ARBA" id="ARBA00004418"/>
    </source>
</evidence>
<evidence type="ECO:0000256" key="11">
    <source>
        <dbReference type="ARBA" id="ARBA00023157"/>
    </source>
</evidence>
<keyword evidence="11" id="KW-1015">Disulfide bond</keyword>
<evidence type="ECO:0000313" key="15">
    <source>
        <dbReference type="Proteomes" id="UP000242930"/>
    </source>
</evidence>
<evidence type="ECO:0000256" key="4">
    <source>
        <dbReference type="ARBA" id="ARBA00022448"/>
    </source>
</evidence>
<evidence type="ECO:0000256" key="12">
    <source>
        <dbReference type="ARBA" id="ARBA00045516"/>
    </source>
</evidence>
<name>A0A1H7CAV0_9PSED</name>